<evidence type="ECO:0000256" key="1">
    <source>
        <dbReference type="ARBA" id="ARBA00023015"/>
    </source>
</evidence>
<dbReference type="SMART" id="SM00895">
    <property type="entry name" value="FCD"/>
    <property type="match status" value="1"/>
</dbReference>
<dbReference type="SMART" id="SM00345">
    <property type="entry name" value="HTH_GNTR"/>
    <property type="match status" value="1"/>
</dbReference>
<dbReference type="InterPro" id="IPR000524">
    <property type="entry name" value="Tscrpt_reg_HTH_GntR"/>
</dbReference>
<dbReference type="Gene3D" id="1.10.10.10">
    <property type="entry name" value="Winged helix-like DNA-binding domain superfamily/Winged helix DNA-binding domain"/>
    <property type="match status" value="1"/>
</dbReference>
<proteinExistence type="predicted"/>
<dbReference type="AlphaFoldDB" id="A0AAI8TT08"/>
<name>A0AAI8TT08_MYCME</name>
<dbReference type="SUPFAM" id="SSF46785">
    <property type="entry name" value="Winged helix' DNA-binding domain"/>
    <property type="match status" value="1"/>
</dbReference>
<organism evidence="5 6">
    <name type="scientific">Mycolicibacterium mageritense</name>
    <name type="common">Mycobacterium mageritense</name>
    <dbReference type="NCBI Taxonomy" id="53462"/>
    <lineage>
        <taxon>Bacteria</taxon>
        <taxon>Bacillati</taxon>
        <taxon>Actinomycetota</taxon>
        <taxon>Actinomycetes</taxon>
        <taxon>Mycobacteriales</taxon>
        <taxon>Mycobacteriaceae</taxon>
        <taxon>Mycolicibacterium</taxon>
    </lineage>
</organism>
<dbReference type="EMBL" id="AP027452">
    <property type="protein sequence ID" value="BDY28012.1"/>
    <property type="molecule type" value="Genomic_DNA"/>
</dbReference>
<dbReference type="Gene3D" id="1.20.120.530">
    <property type="entry name" value="GntR ligand-binding domain-like"/>
    <property type="match status" value="1"/>
</dbReference>
<keyword evidence="1" id="KW-0805">Transcription regulation</keyword>
<protein>
    <recommendedName>
        <fullName evidence="4">HTH gntR-type domain-containing protein</fullName>
    </recommendedName>
</protein>
<reference evidence="5" key="1">
    <citation type="submission" date="2023-03" db="EMBL/GenBank/DDBJ databases">
        <title>Draft genome sequence of a Mycolicibacterium mageritense strain H4_3_1 isolated from a hybrid biological-inorganic system reactor.</title>
        <authorList>
            <person name="Feng X."/>
            <person name="Kazama D."/>
            <person name="Sato K."/>
            <person name="Kobayashi H."/>
        </authorList>
    </citation>
    <scope>NUCLEOTIDE SEQUENCE</scope>
    <source>
        <strain evidence="5">H4_3_1</strain>
    </source>
</reference>
<dbReference type="PRINTS" id="PR00035">
    <property type="entry name" value="HTHGNTR"/>
</dbReference>
<dbReference type="GO" id="GO:0003700">
    <property type="term" value="F:DNA-binding transcription factor activity"/>
    <property type="evidence" value="ECO:0007669"/>
    <property type="project" value="InterPro"/>
</dbReference>
<evidence type="ECO:0000259" key="4">
    <source>
        <dbReference type="PROSITE" id="PS50949"/>
    </source>
</evidence>
<dbReference type="CDD" id="cd07377">
    <property type="entry name" value="WHTH_GntR"/>
    <property type="match status" value="1"/>
</dbReference>
<dbReference type="PANTHER" id="PTHR43537:SF5">
    <property type="entry name" value="UXU OPERON TRANSCRIPTIONAL REGULATOR"/>
    <property type="match status" value="1"/>
</dbReference>
<dbReference type="PROSITE" id="PS50949">
    <property type="entry name" value="HTH_GNTR"/>
    <property type="match status" value="1"/>
</dbReference>
<gene>
    <name evidence="5" type="ORF">hbim_01942</name>
</gene>
<accession>A0AAI8TT08</accession>
<keyword evidence="2" id="KW-0238">DNA-binding</keyword>
<dbReference type="InterPro" id="IPR008920">
    <property type="entry name" value="TF_FadR/GntR_C"/>
</dbReference>
<dbReference type="Pfam" id="PF00392">
    <property type="entry name" value="GntR"/>
    <property type="match status" value="1"/>
</dbReference>
<dbReference type="Proteomes" id="UP001241092">
    <property type="component" value="Chromosome"/>
</dbReference>
<evidence type="ECO:0000313" key="6">
    <source>
        <dbReference type="Proteomes" id="UP001241092"/>
    </source>
</evidence>
<feature type="domain" description="HTH gntR-type" evidence="4">
    <location>
        <begin position="11"/>
        <end position="78"/>
    </location>
</feature>
<evidence type="ECO:0000256" key="3">
    <source>
        <dbReference type="ARBA" id="ARBA00023163"/>
    </source>
</evidence>
<dbReference type="InterPro" id="IPR036388">
    <property type="entry name" value="WH-like_DNA-bd_sf"/>
</dbReference>
<dbReference type="Pfam" id="PF07729">
    <property type="entry name" value="FCD"/>
    <property type="match status" value="1"/>
</dbReference>
<evidence type="ECO:0000256" key="2">
    <source>
        <dbReference type="ARBA" id="ARBA00023125"/>
    </source>
</evidence>
<sequence length="224" mass="24563">MGEMTVGRQFQSLRDLVCNDLRTRIIEGLLLPGERLVERDLAEELEVSRIVVREAIQQLVAEKLVVVLPRRGAQVASMDERDIAELFQVRLNLESLAARCAAENRTDADLARLKDVFDAATSAAQAGDVSEATRLNVEFHFAIVDACGNDLLASIMRSLKGPVRRVFRMTQDSVAVDPGADHAALLKAITDHDAETAGRLAYDHIEATRLPTLEHVAKLAADAQ</sequence>
<dbReference type="PANTHER" id="PTHR43537">
    <property type="entry name" value="TRANSCRIPTIONAL REGULATOR, GNTR FAMILY"/>
    <property type="match status" value="1"/>
</dbReference>
<dbReference type="RefSeq" id="WP_051578610.1">
    <property type="nucleotide sequence ID" value="NZ_AP027452.1"/>
</dbReference>
<dbReference type="InterPro" id="IPR011711">
    <property type="entry name" value="GntR_C"/>
</dbReference>
<dbReference type="GO" id="GO:0003677">
    <property type="term" value="F:DNA binding"/>
    <property type="evidence" value="ECO:0007669"/>
    <property type="project" value="UniProtKB-KW"/>
</dbReference>
<dbReference type="SUPFAM" id="SSF48008">
    <property type="entry name" value="GntR ligand-binding domain-like"/>
    <property type="match status" value="1"/>
</dbReference>
<dbReference type="InterPro" id="IPR036390">
    <property type="entry name" value="WH_DNA-bd_sf"/>
</dbReference>
<keyword evidence="3" id="KW-0804">Transcription</keyword>
<evidence type="ECO:0000313" key="5">
    <source>
        <dbReference type="EMBL" id="BDY28012.1"/>
    </source>
</evidence>